<organism evidence="5 6">
    <name type="scientific">Spartinivicinus poritis</name>
    <dbReference type="NCBI Taxonomy" id="2994640"/>
    <lineage>
        <taxon>Bacteria</taxon>
        <taxon>Pseudomonadati</taxon>
        <taxon>Pseudomonadota</taxon>
        <taxon>Gammaproteobacteria</taxon>
        <taxon>Oceanospirillales</taxon>
        <taxon>Zooshikellaceae</taxon>
        <taxon>Spartinivicinus</taxon>
    </lineage>
</organism>
<sequence length="84" mass="9431">MVSKIIRSEHAQLPCYLLTISGSVGAHAMAFYENTEGLSIFFDPNERATVYGEKHDLSKAIAFELQKYDFLQPHTVSITNVEPL</sequence>
<keyword evidence="3" id="KW-0788">Thiol protease</keyword>
<feature type="domain" description="Peptidase C58 YopT-type" evidence="4">
    <location>
        <begin position="2"/>
        <end position="53"/>
    </location>
</feature>
<proteinExistence type="predicted"/>
<dbReference type="Pfam" id="PF03543">
    <property type="entry name" value="Peptidase_C58"/>
    <property type="match status" value="1"/>
</dbReference>
<evidence type="ECO:0000256" key="3">
    <source>
        <dbReference type="ARBA" id="ARBA00022807"/>
    </source>
</evidence>
<accession>A0ABT5U5W4</accession>
<name>A0ABT5U5W4_9GAMM</name>
<dbReference type="GO" id="GO:0008233">
    <property type="term" value="F:peptidase activity"/>
    <property type="evidence" value="ECO:0007669"/>
    <property type="project" value="UniProtKB-KW"/>
</dbReference>
<gene>
    <name evidence="5" type="ORF">ORQ98_07215</name>
</gene>
<evidence type="ECO:0000313" key="6">
    <source>
        <dbReference type="Proteomes" id="UP001528823"/>
    </source>
</evidence>
<evidence type="ECO:0000313" key="5">
    <source>
        <dbReference type="EMBL" id="MDE1461754.1"/>
    </source>
</evidence>
<keyword evidence="1 5" id="KW-0645">Protease</keyword>
<dbReference type="GO" id="GO:0006508">
    <property type="term" value="P:proteolysis"/>
    <property type="evidence" value="ECO:0007669"/>
    <property type="project" value="UniProtKB-KW"/>
</dbReference>
<dbReference type="InterPro" id="IPR006473">
    <property type="entry name" value="Peptidase_C58_Yopt"/>
</dbReference>
<keyword evidence="6" id="KW-1185">Reference proteome</keyword>
<evidence type="ECO:0000256" key="2">
    <source>
        <dbReference type="ARBA" id="ARBA00022801"/>
    </source>
</evidence>
<protein>
    <submittedName>
        <fullName evidence="5">YopT-type cysteine protease domain-containing protein</fullName>
    </submittedName>
</protein>
<dbReference type="EMBL" id="JAPMOU010000006">
    <property type="protein sequence ID" value="MDE1461754.1"/>
    <property type="molecule type" value="Genomic_DNA"/>
</dbReference>
<comment type="caution">
    <text evidence="5">The sequence shown here is derived from an EMBL/GenBank/DDBJ whole genome shotgun (WGS) entry which is preliminary data.</text>
</comment>
<evidence type="ECO:0000256" key="1">
    <source>
        <dbReference type="ARBA" id="ARBA00022670"/>
    </source>
</evidence>
<keyword evidence="2" id="KW-0378">Hydrolase</keyword>
<dbReference type="Proteomes" id="UP001528823">
    <property type="component" value="Unassembled WGS sequence"/>
</dbReference>
<evidence type="ECO:0000259" key="4">
    <source>
        <dbReference type="Pfam" id="PF03543"/>
    </source>
</evidence>
<reference evidence="5 6" key="1">
    <citation type="submission" date="2022-11" db="EMBL/GenBank/DDBJ databases">
        <title>Spartinivicinus poritis sp. nov., isolated from scleractinian coral Porites lutea.</title>
        <authorList>
            <person name="Zhang G."/>
            <person name="Cai L."/>
            <person name="Wei Q."/>
        </authorList>
    </citation>
    <scope>NUCLEOTIDE SEQUENCE [LARGE SCALE GENOMIC DNA]</scope>
    <source>
        <strain evidence="5 6">A2-2</strain>
    </source>
</reference>